<keyword evidence="2" id="KW-0812">Transmembrane</keyword>
<feature type="transmembrane region" description="Helical" evidence="2">
    <location>
        <begin position="225"/>
        <end position="247"/>
    </location>
</feature>
<evidence type="ECO:0008006" key="5">
    <source>
        <dbReference type="Google" id="ProtNLM"/>
    </source>
</evidence>
<reference evidence="3 4" key="1">
    <citation type="submission" date="2020-08" db="EMBL/GenBank/DDBJ databases">
        <title>Genomic Encyclopedia of Type Strains, Phase III (KMG-III): the genomes of soil and plant-associated and newly described type strains.</title>
        <authorList>
            <person name="Whitman W."/>
        </authorList>
    </citation>
    <scope>NUCLEOTIDE SEQUENCE [LARGE SCALE GENOMIC DNA]</scope>
    <source>
        <strain evidence="3 4">CECT 3265</strain>
    </source>
</reference>
<proteinExistence type="predicted"/>
<comment type="caution">
    <text evidence="3">The sequence shown here is derived from an EMBL/GenBank/DDBJ whole genome shotgun (WGS) entry which is preliminary data.</text>
</comment>
<feature type="compositionally biased region" description="Low complexity" evidence="1">
    <location>
        <begin position="301"/>
        <end position="332"/>
    </location>
</feature>
<dbReference type="RefSeq" id="WP_184731502.1">
    <property type="nucleotide sequence ID" value="NZ_BMRW01000006.1"/>
</dbReference>
<keyword evidence="2" id="KW-1133">Transmembrane helix</keyword>
<evidence type="ECO:0000256" key="1">
    <source>
        <dbReference type="SAM" id="MobiDB-lite"/>
    </source>
</evidence>
<evidence type="ECO:0000256" key="2">
    <source>
        <dbReference type="SAM" id="Phobius"/>
    </source>
</evidence>
<organism evidence="3 4">
    <name type="scientific">Streptomyces netropsis</name>
    <name type="common">Streptoverticillium netropsis</name>
    <dbReference type="NCBI Taxonomy" id="55404"/>
    <lineage>
        <taxon>Bacteria</taxon>
        <taxon>Bacillati</taxon>
        <taxon>Actinomycetota</taxon>
        <taxon>Actinomycetes</taxon>
        <taxon>Kitasatosporales</taxon>
        <taxon>Streptomycetaceae</taxon>
        <taxon>Streptomyces</taxon>
    </lineage>
</organism>
<dbReference type="AlphaFoldDB" id="A0A7W7PCM4"/>
<keyword evidence="2" id="KW-0472">Membrane</keyword>
<dbReference type="EMBL" id="JACHJG010000002">
    <property type="protein sequence ID" value="MBB4885184.1"/>
    <property type="molecule type" value="Genomic_DNA"/>
</dbReference>
<accession>A0A7W7PCM4</accession>
<sequence length="453" mass="46672">MSVSASLDESSVTVEPGGEAELPVRVLNSGTTVEEFRFEVVGPCAGWTTVEPESLSLYPGASGSATLRLRPPRDPDVVPGETPLGLRVVPTGDTSGTVVPESVVTVLPFTEIASELVPRTSHSAWRGRHKVAVDSRGNTPVTVLLTSQGGTERARLVFEPAEFTIPPGQAKFAKLKVRPAGRLWRGAPVTHPFQAVVAPKPVEGRPHAPEVLDGSYEQQAILPGWLPRALIVAALLVGVLVGLWFAVLRPTVRSAAREAITPDAVERAVNNRPKGGGTAGAEGQPSGGPNAPGGANGGDTAGTSGSSGSRATPGPSAGATPKPGEPGGPAAPKSARVEVRDSVGGGAQSASALVVPEGKTFELTDIVLQNPQGDAGTLVVSIQDEQHFNLALENFRDSDYHFVTPIEVPAGGRVTLSVSCREVGRPVKAPTPSQCSESMFLGGSLRAEKAGNG</sequence>
<evidence type="ECO:0000313" key="3">
    <source>
        <dbReference type="EMBL" id="MBB4885184.1"/>
    </source>
</evidence>
<feature type="region of interest" description="Disordered" evidence="1">
    <location>
        <begin position="266"/>
        <end position="351"/>
    </location>
</feature>
<dbReference type="Proteomes" id="UP000556436">
    <property type="component" value="Unassembled WGS sequence"/>
</dbReference>
<keyword evidence="4" id="KW-1185">Reference proteome</keyword>
<feature type="compositionally biased region" description="Gly residues" evidence="1">
    <location>
        <begin position="290"/>
        <end position="300"/>
    </location>
</feature>
<protein>
    <recommendedName>
        <fullName evidence="5">Hydrolytic protein</fullName>
    </recommendedName>
</protein>
<evidence type="ECO:0000313" key="4">
    <source>
        <dbReference type="Proteomes" id="UP000556436"/>
    </source>
</evidence>
<gene>
    <name evidence="3" type="ORF">FHS38_001212</name>
</gene>
<name>A0A7W7PCM4_STRNE</name>